<dbReference type="AlphaFoldDB" id="A0A1I4S6N6"/>
<evidence type="ECO:0000259" key="2">
    <source>
        <dbReference type="Pfam" id="PF07995"/>
    </source>
</evidence>
<dbReference type="SUPFAM" id="SSF49777">
    <property type="entry name" value="PEBP-like"/>
    <property type="match status" value="1"/>
</dbReference>
<dbReference type="InterPro" id="IPR005247">
    <property type="entry name" value="YbhB_YbcL/LppC-like"/>
</dbReference>
<dbReference type="SUPFAM" id="SSF50952">
    <property type="entry name" value="Soluble quinoprotein glucose dehydrogenase"/>
    <property type="match status" value="1"/>
</dbReference>
<dbReference type="PANTHER" id="PTHR33546:SF1">
    <property type="entry name" value="LARGE, MULTIFUNCTIONAL SECRETED PROTEIN"/>
    <property type="match status" value="1"/>
</dbReference>
<dbReference type="CDD" id="cd00865">
    <property type="entry name" value="PEBP_bact_arch"/>
    <property type="match status" value="1"/>
</dbReference>
<dbReference type="InterPro" id="IPR036610">
    <property type="entry name" value="PEBP-like_sf"/>
</dbReference>
<feature type="signal peptide" evidence="1">
    <location>
        <begin position="1"/>
        <end position="23"/>
    </location>
</feature>
<dbReference type="Proteomes" id="UP000233491">
    <property type="component" value="Unassembled WGS sequence"/>
</dbReference>
<dbReference type="NCBIfam" id="TIGR00481">
    <property type="entry name" value="YbhB/YbcL family Raf kinase inhibitor-like protein"/>
    <property type="match status" value="1"/>
</dbReference>
<dbReference type="Pfam" id="PF01161">
    <property type="entry name" value="PBP"/>
    <property type="match status" value="1"/>
</dbReference>
<dbReference type="PANTHER" id="PTHR33546">
    <property type="entry name" value="LARGE, MULTIFUNCTIONAL SECRETED PROTEIN-RELATED"/>
    <property type="match status" value="1"/>
</dbReference>
<dbReference type="Pfam" id="PF07995">
    <property type="entry name" value="GSDH"/>
    <property type="match status" value="1"/>
</dbReference>
<dbReference type="RefSeq" id="WP_101288431.1">
    <property type="nucleotide sequence ID" value="NZ_FOUQ01000003.1"/>
</dbReference>
<proteinExistence type="predicted"/>
<gene>
    <name evidence="3" type="ORF">CXZ10_06995</name>
</gene>
<dbReference type="EMBL" id="PJNW01000003">
    <property type="protein sequence ID" value="PKR89919.1"/>
    <property type="molecule type" value="Genomic_DNA"/>
</dbReference>
<evidence type="ECO:0000313" key="3">
    <source>
        <dbReference type="EMBL" id="PKR89919.1"/>
    </source>
</evidence>
<dbReference type="InterPro" id="IPR012938">
    <property type="entry name" value="Glc/Sorbosone_DH"/>
</dbReference>
<dbReference type="InterPro" id="IPR011041">
    <property type="entry name" value="Quinoprot_gluc/sorb_DH_b-prop"/>
</dbReference>
<sequence length="601" mass="64135">MRTGYLGVAPLVLVLVLSAPVMAQQGDGTDVSITSTIFKPNKVQPTSERLDQLKAPEGFSVQPFAQGLGNARIIAVSDKGFIYVSRREEGDVLLLKDEDGDGKADSAPVKVASRAQAHGLAVKDDRLYLATVKEVFVAPIQPDGRLGPLDMIIGDLPDAGQHPNRVLAFGPDDMLYISVGSTCNACNESNAENATILRATPDGKSRIIFASGLRNTIGFDWSPETGELWGFDHGIDFLGDEVQPEELNRIEAGKQYGWPHVHGEGGFNPQSTPPGGISKEQWRDMSTPMVLGYTAHAAPMQFKFYTGAAFPADYAGDAFATMRGSWNRNPASGYEIVRVRFENGQPTAIEPFVTGFLTDGGKTHIARPVGLVVAKDGSLLMADDTNGVIYRVAYQGHAETTAAAKAPPAGPMETQATQGVGVPLAKDRPETTPEPSTSTLPLVITSASFAEGGAIPLEHSEYADGVSPQLSWTEVPGAASYAIIMEDPDAKPITPFVHWVAWNIPAAITALPEGLQEQMRLTEPEGVLQGRNSSGRHGYLGPKPPVGDPPHHYHFQVLALDALLDLPPTADRDAVLAAAKGHVLAKGTLVGIYQQHVEPPK</sequence>
<dbReference type="InterPro" id="IPR011042">
    <property type="entry name" value="6-blade_b-propeller_TolB-like"/>
</dbReference>
<dbReference type="Gene3D" id="2.120.10.30">
    <property type="entry name" value="TolB, C-terminal domain"/>
    <property type="match status" value="1"/>
</dbReference>
<reference evidence="3 4" key="1">
    <citation type="submission" date="2017-12" db="EMBL/GenBank/DDBJ databases">
        <title>Anaerobic carbon monoxide metabolism by Pleomorphomonas carboxyditropha sp. nov., a new mesophilic hydrogenogenic carboxidotroph.</title>
        <authorList>
            <person name="Esquivel-Elizondo S."/>
            <person name="Krajmalnik-Brown R."/>
        </authorList>
    </citation>
    <scope>NUCLEOTIDE SEQUENCE [LARGE SCALE GENOMIC DNA]</scope>
    <source>
        <strain evidence="3 4">R5-392</strain>
    </source>
</reference>
<protein>
    <submittedName>
        <fullName evidence="3">YbhB/YbcL family Raf kinase inhibitor-like protein</fullName>
    </submittedName>
</protein>
<dbReference type="Gene3D" id="3.90.280.10">
    <property type="entry name" value="PEBP-like"/>
    <property type="match status" value="1"/>
</dbReference>
<accession>A0A1I4S6N6</accession>
<dbReference type="InterPro" id="IPR008914">
    <property type="entry name" value="PEBP"/>
</dbReference>
<name>A0A1I4S6N6_9HYPH</name>
<feature type="chain" id="PRO_5015065691" evidence="1">
    <location>
        <begin position="24"/>
        <end position="601"/>
    </location>
</feature>
<evidence type="ECO:0000313" key="4">
    <source>
        <dbReference type="Proteomes" id="UP000233491"/>
    </source>
</evidence>
<dbReference type="OrthoDB" id="9770043at2"/>
<keyword evidence="4" id="KW-1185">Reference proteome</keyword>
<organism evidence="3 4">
    <name type="scientific">Pleomorphomonas diazotrophica</name>
    <dbReference type="NCBI Taxonomy" id="1166257"/>
    <lineage>
        <taxon>Bacteria</taxon>
        <taxon>Pseudomonadati</taxon>
        <taxon>Pseudomonadota</taxon>
        <taxon>Alphaproteobacteria</taxon>
        <taxon>Hyphomicrobiales</taxon>
        <taxon>Pleomorphomonadaceae</taxon>
        <taxon>Pleomorphomonas</taxon>
    </lineage>
</organism>
<keyword evidence="1" id="KW-0732">Signal</keyword>
<evidence type="ECO:0000256" key="1">
    <source>
        <dbReference type="SAM" id="SignalP"/>
    </source>
</evidence>
<comment type="caution">
    <text evidence="3">The sequence shown here is derived from an EMBL/GenBank/DDBJ whole genome shotgun (WGS) entry which is preliminary data.</text>
</comment>
<feature type="domain" description="Glucose/Sorbosone dehydrogenase" evidence="2">
    <location>
        <begin position="155"/>
        <end position="321"/>
    </location>
</feature>